<keyword evidence="12" id="KW-1185">Reference proteome</keyword>
<proteinExistence type="predicted"/>
<evidence type="ECO:0000256" key="2">
    <source>
        <dbReference type="ARBA" id="ARBA00023235"/>
    </source>
</evidence>
<dbReference type="PANTHER" id="PTHR21600:SF56">
    <property type="entry name" value="TRNA PSEUDOURIDINE SYNTHASE C"/>
    <property type="match status" value="1"/>
</dbReference>
<comment type="catalytic activity">
    <reaction evidence="3">
        <text>uridine(65) in tRNA = pseudouridine(65) in tRNA</text>
        <dbReference type="Rhea" id="RHEA:42536"/>
        <dbReference type="Rhea" id="RHEA-COMP:10103"/>
        <dbReference type="Rhea" id="RHEA-COMP:10104"/>
        <dbReference type="ChEBI" id="CHEBI:65314"/>
        <dbReference type="ChEBI" id="CHEBI:65315"/>
        <dbReference type="EC" id="5.4.99.26"/>
    </reaction>
</comment>
<protein>
    <recommendedName>
        <fullName evidence="6">tRNA pseudouridine synthase C</fullName>
        <ecNumber evidence="5">5.4.99.26</ecNumber>
    </recommendedName>
    <alternativeName>
        <fullName evidence="8">tRNA pseudouridine(65) synthase</fullName>
    </alternativeName>
    <alternativeName>
        <fullName evidence="9">tRNA pseudouridylate synthase C</fullName>
    </alternativeName>
    <alternativeName>
        <fullName evidence="7">tRNA-uridine isomerase C</fullName>
    </alternativeName>
</protein>
<evidence type="ECO:0000256" key="7">
    <source>
        <dbReference type="ARBA" id="ARBA00041803"/>
    </source>
</evidence>
<dbReference type="Pfam" id="PF00849">
    <property type="entry name" value="PseudoU_synth_2"/>
    <property type="match status" value="1"/>
</dbReference>
<dbReference type="EC" id="5.4.99.26" evidence="5"/>
<dbReference type="InterPro" id="IPR006145">
    <property type="entry name" value="PsdUridine_synth_RsuA/RluA"/>
</dbReference>
<evidence type="ECO:0000256" key="9">
    <source>
        <dbReference type="ARBA" id="ARBA00043049"/>
    </source>
</evidence>
<dbReference type="InterPro" id="IPR020103">
    <property type="entry name" value="PsdUridine_synth_cat_dom_sf"/>
</dbReference>
<comment type="caution">
    <text evidence="11">The sequence shown here is derived from an EMBL/GenBank/DDBJ whole genome shotgun (WGS) entry which is preliminary data.</text>
</comment>
<accession>A0ABU5QIC6</accession>
<keyword evidence="2" id="KW-0413">Isomerase</keyword>
<evidence type="ECO:0000256" key="3">
    <source>
        <dbReference type="ARBA" id="ARBA00036607"/>
    </source>
</evidence>
<name>A0ABU5QIC6_9BACT</name>
<sequence length="236" mass="27386">MSQEFPPLPILFQDEHFVAINKPHNLLVHRSSIAADESVFALQLLRDQLNCWVSPCHRLDRKTSGVLLFALSAEADKEVKKQFEAHTIQKKYLALVRGYLPETGMTDRPLEREKGGFQDAITHFRCLQQVELQIEVSRYPTSRYSLAEISPETGRMHQIRRHFAQLRHYLIGDKTYGECKHNKMFEEKFDLHTMLLHAQELVFTHPFTQESIRIIAPMNEEFTRILAAIGMNTEGL</sequence>
<evidence type="ECO:0000313" key="11">
    <source>
        <dbReference type="EMBL" id="MEA5256773.1"/>
    </source>
</evidence>
<evidence type="ECO:0000313" key="12">
    <source>
        <dbReference type="Proteomes" id="UP001304671"/>
    </source>
</evidence>
<dbReference type="SUPFAM" id="SSF55120">
    <property type="entry name" value="Pseudouridine synthase"/>
    <property type="match status" value="1"/>
</dbReference>
<dbReference type="RefSeq" id="WP_323246689.1">
    <property type="nucleotide sequence ID" value="NZ_JAYFUL010000002.1"/>
</dbReference>
<evidence type="ECO:0000256" key="5">
    <source>
        <dbReference type="ARBA" id="ARBA00038943"/>
    </source>
</evidence>
<dbReference type="InterPro" id="IPR006224">
    <property type="entry name" value="PsdUridine_synth_RluA-like_CS"/>
</dbReference>
<keyword evidence="1" id="KW-0819">tRNA processing</keyword>
<evidence type="ECO:0000256" key="6">
    <source>
        <dbReference type="ARBA" id="ARBA00040675"/>
    </source>
</evidence>
<dbReference type="Gene3D" id="3.30.2350.10">
    <property type="entry name" value="Pseudouridine synthase"/>
    <property type="match status" value="1"/>
</dbReference>
<reference evidence="11 12" key="1">
    <citation type="submission" date="2023-12" db="EMBL/GenBank/DDBJ databases">
        <title>Novel species of the genus Arcicella isolated from rivers.</title>
        <authorList>
            <person name="Lu H."/>
        </authorList>
    </citation>
    <scope>NUCLEOTIDE SEQUENCE [LARGE SCALE GENOMIC DNA]</scope>
    <source>
        <strain evidence="11 12">LMG 21963</strain>
    </source>
</reference>
<dbReference type="InterPro" id="IPR050188">
    <property type="entry name" value="RluA_PseudoU_synthase"/>
</dbReference>
<evidence type="ECO:0000256" key="4">
    <source>
        <dbReference type="ARBA" id="ARBA00037670"/>
    </source>
</evidence>
<gene>
    <name evidence="11" type="ORF">VB264_03185</name>
</gene>
<dbReference type="PROSITE" id="PS01129">
    <property type="entry name" value="PSI_RLU"/>
    <property type="match status" value="1"/>
</dbReference>
<dbReference type="EMBL" id="JAYFUL010000002">
    <property type="protein sequence ID" value="MEA5256773.1"/>
    <property type="molecule type" value="Genomic_DNA"/>
</dbReference>
<evidence type="ECO:0000259" key="10">
    <source>
        <dbReference type="Pfam" id="PF00849"/>
    </source>
</evidence>
<evidence type="ECO:0000256" key="1">
    <source>
        <dbReference type="ARBA" id="ARBA00022694"/>
    </source>
</evidence>
<evidence type="ECO:0000256" key="8">
    <source>
        <dbReference type="ARBA" id="ARBA00041975"/>
    </source>
</evidence>
<organism evidence="11 12">
    <name type="scientific">Arcicella aquatica</name>
    <dbReference type="NCBI Taxonomy" id="217141"/>
    <lineage>
        <taxon>Bacteria</taxon>
        <taxon>Pseudomonadati</taxon>
        <taxon>Bacteroidota</taxon>
        <taxon>Cytophagia</taxon>
        <taxon>Cytophagales</taxon>
        <taxon>Flectobacillaceae</taxon>
        <taxon>Arcicella</taxon>
    </lineage>
</organism>
<comment type="function">
    <text evidence="4">Responsible for synthesis of pseudouridine from uracil-65 in transfer RNAs.</text>
</comment>
<feature type="domain" description="Pseudouridine synthase RsuA/RluA-like" evidence="10">
    <location>
        <begin position="16"/>
        <end position="165"/>
    </location>
</feature>
<dbReference type="PANTHER" id="PTHR21600">
    <property type="entry name" value="MITOCHONDRIAL RNA PSEUDOURIDINE SYNTHASE"/>
    <property type="match status" value="1"/>
</dbReference>
<dbReference type="Proteomes" id="UP001304671">
    <property type="component" value="Unassembled WGS sequence"/>
</dbReference>